<comment type="cofactor">
    <cofactor evidence="1 8">
        <name>heme</name>
        <dbReference type="ChEBI" id="CHEBI:30413"/>
    </cofactor>
</comment>
<evidence type="ECO:0000313" key="11">
    <source>
        <dbReference type="Proteomes" id="UP001432322"/>
    </source>
</evidence>
<evidence type="ECO:0000313" key="10">
    <source>
        <dbReference type="EMBL" id="GMT35351.1"/>
    </source>
</evidence>
<evidence type="ECO:0000256" key="9">
    <source>
        <dbReference type="SAM" id="MobiDB-lite"/>
    </source>
</evidence>
<dbReference type="GO" id="GO:0005789">
    <property type="term" value="C:endoplasmic reticulum membrane"/>
    <property type="evidence" value="ECO:0007669"/>
    <property type="project" value="UniProtKB-SubCell"/>
</dbReference>
<dbReference type="Pfam" id="PF00067">
    <property type="entry name" value="p450"/>
    <property type="match status" value="1"/>
</dbReference>
<evidence type="ECO:0000256" key="8">
    <source>
        <dbReference type="PIRSR" id="PIRSR602403-1"/>
    </source>
</evidence>
<dbReference type="EMBL" id="BTSY01000007">
    <property type="protein sequence ID" value="GMT35351.1"/>
    <property type="molecule type" value="Genomic_DNA"/>
</dbReference>
<keyword evidence="6 8" id="KW-0408">Iron</keyword>
<dbReference type="AlphaFoldDB" id="A0AAV5WTI4"/>
<dbReference type="SUPFAM" id="SSF48264">
    <property type="entry name" value="Cytochrome P450"/>
    <property type="match status" value="1"/>
</dbReference>
<evidence type="ECO:0000256" key="5">
    <source>
        <dbReference type="ARBA" id="ARBA00022723"/>
    </source>
</evidence>
<keyword evidence="5 8" id="KW-0479">Metal-binding</keyword>
<evidence type="ECO:0000256" key="2">
    <source>
        <dbReference type="ARBA" id="ARBA00003690"/>
    </source>
</evidence>
<feature type="region of interest" description="Disordered" evidence="9">
    <location>
        <begin position="38"/>
        <end position="64"/>
    </location>
</feature>
<dbReference type="GO" id="GO:0005506">
    <property type="term" value="F:iron ion binding"/>
    <property type="evidence" value="ECO:0007669"/>
    <property type="project" value="InterPro"/>
</dbReference>
<dbReference type="PRINTS" id="PR00465">
    <property type="entry name" value="EP450IV"/>
</dbReference>
<feature type="compositionally biased region" description="Basic and acidic residues" evidence="9">
    <location>
        <begin position="38"/>
        <end position="56"/>
    </location>
</feature>
<evidence type="ECO:0000256" key="1">
    <source>
        <dbReference type="ARBA" id="ARBA00001971"/>
    </source>
</evidence>
<comment type="caution">
    <text evidence="10">The sequence shown here is derived from an EMBL/GenBank/DDBJ whole genome shotgun (WGS) entry which is preliminary data.</text>
</comment>
<dbReference type="GO" id="GO:0004497">
    <property type="term" value="F:monooxygenase activity"/>
    <property type="evidence" value="ECO:0007669"/>
    <property type="project" value="UniProtKB-KW"/>
</dbReference>
<dbReference type="InterPro" id="IPR036396">
    <property type="entry name" value="Cyt_P450_sf"/>
</dbReference>
<evidence type="ECO:0000256" key="3">
    <source>
        <dbReference type="ARBA" id="ARBA00010617"/>
    </source>
</evidence>
<comment type="similarity">
    <text evidence="3">Belongs to the cytochrome P450 family.</text>
</comment>
<reference evidence="10" key="1">
    <citation type="submission" date="2023-10" db="EMBL/GenBank/DDBJ databases">
        <title>Genome assembly of Pristionchus species.</title>
        <authorList>
            <person name="Yoshida K."/>
            <person name="Sommer R.J."/>
        </authorList>
    </citation>
    <scope>NUCLEOTIDE SEQUENCE</scope>
    <source>
        <strain evidence="10">RS5133</strain>
    </source>
</reference>
<dbReference type="PRINTS" id="PR00385">
    <property type="entry name" value="P450"/>
</dbReference>
<organism evidence="10 11">
    <name type="scientific">Pristionchus fissidentatus</name>
    <dbReference type="NCBI Taxonomy" id="1538716"/>
    <lineage>
        <taxon>Eukaryota</taxon>
        <taxon>Metazoa</taxon>
        <taxon>Ecdysozoa</taxon>
        <taxon>Nematoda</taxon>
        <taxon>Chromadorea</taxon>
        <taxon>Rhabditida</taxon>
        <taxon>Rhabditina</taxon>
        <taxon>Diplogasteromorpha</taxon>
        <taxon>Diplogasteroidea</taxon>
        <taxon>Neodiplogasteridae</taxon>
        <taxon>Pristionchus</taxon>
    </lineage>
</organism>
<gene>
    <name evidence="10" type="ORF">PFISCL1PPCAC_26648</name>
</gene>
<dbReference type="Gene3D" id="1.10.630.10">
    <property type="entry name" value="Cytochrome P450"/>
    <property type="match status" value="1"/>
</dbReference>
<dbReference type="GO" id="GO:0020037">
    <property type="term" value="F:heme binding"/>
    <property type="evidence" value="ECO:0007669"/>
    <property type="project" value="InterPro"/>
</dbReference>
<evidence type="ECO:0000256" key="6">
    <source>
        <dbReference type="ARBA" id="ARBA00023004"/>
    </source>
</evidence>
<feature type="binding site" description="axial binding residue" evidence="8">
    <location>
        <position position="231"/>
    </location>
    <ligand>
        <name>heme</name>
        <dbReference type="ChEBI" id="CHEBI:30413"/>
    </ligand>
    <ligandPart>
        <name>Fe</name>
        <dbReference type="ChEBI" id="CHEBI:18248"/>
    </ligandPart>
</feature>
<keyword evidence="7" id="KW-0503">Monooxygenase</keyword>
<evidence type="ECO:0008006" key="12">
    <source>
        <dbReference type="Google" id="ProtNLM"/>
    </source>
</evidence>
<keyword evidence="11" id="KW-1185">Reference proteome</keyword>
<proteinExistence type="inferred from homology"/>
<sequence length="285" mass="32651">SSEIHMWIPPIWYALHQRTVTSLLGTLRDFTEKAIHGRMKERDDERARRNAEKRGDGDDEEADDAPFLDGLLDLLDQGLMSFEEVQNEVDTFVFAGHDTTSTTLGWLMWCLACNPQHQDKVYDEILARVGEEDGFVSDDDIKHMPYLDMCIKETLRIYAVAPFTERLVEGDFNLDGYTIPDGSEIFLSPMLLHHNETVFKDSWAFDPERFGPKATHAAFDYVPFAAGPRNCIGQKFAMKEVKTVAVWFLRAFRVSTKRDMESNVPAPEVILRPLSNFVLQITNRK</sequence>
<feature type="non-terminal residue" evidence="10">
    <location>
        <position position="1"/>
    </location>
</feature>
<name>A0AAV5WTI4_9BILA</name>
<keyword evidence="4 8" id="KW-0349">Heme</keyword>
<evidence type="ECO:0000256" key="4">
    <source>
        <dbReference type="ARBA" id="ARBA00022617"/>
    </source>
</evidence>
<keyword evidence="7" id="KW-0560">Oxidoreductase</keyword>
<protein>
    <recommendedName>
        <fullName evidence="12">Cytochrome P450</fullName>
    </recommendedName>
</protein>
<dbReference type="Proteomes" id="UP001432322">
    <property type="component" value="Unassembled WGS sequence"/>
</dbReference>
<evidence type="ECO:0000256" key="7">
    <source>
        <dbReference type="ARBA" id="ARBA00023033"/>
    </source>
</evidence>
<dbReference type="GO" id="GO:0016705">
    <property type="term" value="F:oxidoreductase activity, acting on paired donors, with incorporation or reduction of molecular oxygen"/>
    <property type="evidence" value="ECO:0007669"/>
    <property type="project" value="InterPro"/>
</dbReference>
<dbReference type="InterPro" id="IPR002403">
    <property type="entry name" value="Cyt_P450_E_grp-IV"/>
</dbReference>
<dbReference type="InterPro" id="IPR001128">
    <property type="entry name" value="Cyt_P450"/>
</dbReference>
<dbReference type="InterPro" id="IPR050196">
    <property type="entry name" value="Cytochrome_P450_Monoox"/>
</dbReference>
<dbReference type="PANTHER" id="PTHR24291:SF130">
    <property type="entry name" value="CYTOCHROME P450 FAMILY"/>
    <property type="match status" value="1"/>
</dbReference>
<dbReference type="PANTHER" id="PTHR24291">
    <property type="entry name" value="CYTOCHROME P450 FAMILY 4"/>
    <property type="match status" value="1"/>
</dbReference>
<comment type="function">
    <text evidence="2">May be involved in the metabolism of insect hormones and in the breakdown of synthetic insecticides.</text>
</comment>
<accession>A0AAV5WTI4</accession>